<dbReference type="AlphaFoldDB" id="A0A0K2W6T4"/>
<proteinExistence type="predicted"/>
<feature type="transmembrane region" description="Helical" evidence="1">
    <location>
        <begin position="41"/>
        <end position="61"/>
    </location>
</feature>
<evidence type="ECO:0000256" key="1">
    <source>
        <dbReference type="SAM" id="Phobius"/>
    </source>
</evidence>
<sequence length="362" mass="40094">MPSFGNRAQQRLARRLQMFAAGGVNLAGIARFQRRDIGKMLLYGDLVALALLGLVPLVVVVEDHRDHIVEVDDEAVVRGAVDQPVEALVELGEFVEARGDLAGELAMLDLQPVEIGPHRAILRQRGKSRRRAQLEHLADFGQFQREGAREALQHPMAVAPLLDQPEAREADQELAHAGGADADLARQLQLVDLHAGFRALGKQAPHEGSLDDLGQRIGFLLGEEILRPWRPEHRLVALVPGDQPGFFHTRKNAAHCGAADAEQRAELRFRRQALGLVEQPQTAVESVLVDVVALRHAPYPPTLAAAGRKRDMIGLLAQASEKRNVFRRLAKRAGSGIYRMRATYSEKTIDAKMFFPDKRHYL</sequence>
<protein>
    <submittedName>
        <fullName evidence="2">Uncharacterized protein</fullName>
    </submittedName>
</protein>
<organism evidence="2 3">
    <name type="scientific">Mesorhizobium plurifarium</name>
    <dbReference type="NCBI Taxonomy" id="69974"/>
    <lineage>
        <taxon>Bacteria</taxon>
        <taxon>Pseudomonadati</taxon>
        <taxon>Pseudomonadota</taxon>
        <taxon>Alphaproteobacteria</taxon>
        <taxon>Hyphomicrobiales</taxon>
        <taxon>Phyllobacteriaceae</taxon>
        <taxon>Mesorhizobium</taxon>
    </lineage>
</organism>
<keyword evidence="1" id="KW-0472">Membrane</keyword>
<accession>A0A0K2W6T4</accession>
<dbReference type="Proteomes" id="UP000182888">
    <property type="component" value="Unassembled WGS sequence"/>
</dbReference>
<dbReference type="EMBL" id="CCND01000051">
    <property type="protein sequence ID" value="CDX63041.1"/>
    <property type="molecule type" value="Genomic_DNA"/>
</dbReference>
<evidence type="ECO:0000313" key="2">
    <source>
        <dbReference type="EMBL" id="CDX63041.1"/>
    </source>
</evidence>
<keyword evidence="1" id="KW-0812">Transmembrane</keyword>
<evidence type="ECO:0000313" key="3">
    <source>
        <dbReference type="Proteomes" id="UP000182888"/>
    </source>
</evidence>
<name>A0A0K2W6T4_MESPL</name>
<gene>
    <name evidence="2" type="ORF">MPL1032_80092</name>
</gene>
<reference evidence="3" key="1">
    <citation type="submission" date="2014-08" db="EMBL/GenBank/DDBJ databases">
        <authorList>
            <person name="Edwards T."/>
        </authorList>
    </citation>
    <scope>NUCLEOTIDE SEQUENCE [LARGE SCALE GENOMIC DNA]</scope>
</reference>
<keyword evidence="1" id="KW-1133">Transmembrane helix</keyword>